<reference evidence="3" key="1">
    <citation type="submission" date="2015-12" db="EMBL/GenBank/DDBJ databases">
        <authorList>
            <person name="Tikhonova T.V."/>
            <person name="Pavlov A.R."/>
            <person name="Beletsky A.V."/>
            <person name="Mardanov A.V."/>
            <person name="Sorokin D.Y."/>
            <person name="Ravin N.V."/>
            <person name="Popov V.O."/>
        </authorList>
    </citation>
    <scope>NUCLEOTIDE SEQUENCE</scope>
    <source>
        <strain evidence="3">DSM 14787</strain>
    </source>
</reference>
<dbReference type="OrthoDB" id="7062064at2"/>
<dbReference type="Pfam" id="PF14321">
    <property type="entry name" value="DUF4382"/>
    <property type="match status" value="1"/>
</dbReference>
<evidence type="ECO:0000313" key="4">
    <source>
        <dbReference type="Proteomes" id="UP000010809"/>
    </source>
</evidence>
<dbReference type="InterPro" id="IPR025491">
    <property type="entry name" value="DUF4382"/>
</dbReference>
<evidence type="ECO:0000313" key="3">
    <source>
        <dbReference type="EMBL" id="AGA35188.1"/>
    </source>
</evidence>
<evidence type="ECO:0000259" key="2">
    <source>
        <dbReference type="Pfam" id="PF14321"/>
    </source>
</evidence>
<dbReference type="KEGG" id="tni:TVNIR_3558"/>
<proteinExistence type="predicted"/>
<organism evidence="3 4">
    <name type="scientific">Thioalkalivibrio nitratireducens (strain DSM 14787 / UNIQEM 213 / ALEN2)</name>
    <dbReference type="NCBI Taxonomy" id="1255043"/>
    <lineage>
        <taxon>Bacteria</taxon>
        <taxon>Pseudomonadati</taxon>
        <taxon>Pseudomonadota</taxon>
        <taxon>Gammaproteobacteria</taxon>
        <taxon>Chromatiales</taxon>
        <taxon>Ectothiorhodospiraceae</taxon>
        <taxon>Thioalkalivibrio</taxon>
    </lineage>
</organism>
<feature type="chain" id="PRO_5003940605" evidence="1">
    <location>
        <begin position="22"/>
        <end position="342"/>
    </location>
</feature>
<evidence type="ECO:0000256" key="1">
    <source>
        <dbReference type="SAM" id="SignalP"/>
    </source>
</evidence>
<protein>
    <submittedName>
        <fullName evidence="3">Lipoprotein</fullName>
    </submittedName>
</protein>
<keyword evidence="4" id="KW-1185">Reference proteome</keyword>
<dbReference type="STRING" id="1255043.TVNIR_3558"/>
<dbReference type="Proteomes" id="UP000010809">
    <property type="component" value="Chromosome"/>
</dbReference>
<dbReference type="eggNOG" id="ENOG50309D6">
    <property type="taxonomic scope" value="Bacteria"/>
</dbReference>
<sequence length="342" mass="36077">MMNPKMLAGLAFAGIAMLQLAACGGGGGSEGGTGHLSASITDAAVDDLKAVNLRVIALELRLQGAGEDDWVVVDVRDEFGAALEFNLLDYQHGATFPLFEDERVPAGVYEHARLVLEAPARTPGECIGQDPLAGSHVVVDQTGALVPLFVPSGANTGVKLASPFRVPVDGFAAVVIDFDLRQALHQPAAFRNSCYFLRPAFRVEAVQNTGRIAGTVALPLLDGSSGLCSDHDPMTGNAVYVYQGWNRVPGDINADETVPTAAPFATSAVTFDATGEGSYTVAFLPPGDYTVAFTCRADEERLPDPDAADEDERLAVDELDFQQPQNAVVEAQVTTVVNFPAD</sequence>
<dbReference type="EMBL" id="CP003989">
    <property type="protein sequence ID" value="AGA35188.1"/>
    <property type="molecule type" value="Genomic_DNA"/>
</dbReference>
<feature type="domain" description="DUF4382" evidence="2">
    <location>
        <begin position="33"/>
        <end position="199"/>
    </location>
</feature>
<dbReference type="RefSeq" id="WP_015260283.1">
    <property type="nucleotide sequence ID" value="NC_019902.2"/>
</dbReference>
<name>L0E1L4_THIND</name>
<accession>L0E1L4</accession>
<dbReference type="AlphaFoldDB" id="L0E1L4"/>
<feature type="signal peptide" evidence="1">
    <location>
        <begin position="1"/>
        <end position="21"/>
    </location>
</feature>
<dbReference type="PATRIC" id="fig|1255043.3.peg.3590"/>
<dbReference type="HOGENOM" id="CLU_072066_0_0_6"/>
<gene>
    <name evidence="3" type="ordered locus">TVNIR_3558</name>
</gene>
<keyword evidence="3" id="KW-0449">Lipoprotein</keyword>
<keyword evidence="1" id="KW-0732">Signal</keyword>